<name>A0A9P7YWZ7_9HELO</name>
<evidence type="ECO:0000313" key="2">
    <source>
        <dbReference type="EMBL" id="KAG9241281.1"/>
    </source>
</evidence>
<proteinExistence type="predicted"/>
<accession>A0A9P7YWZ7</accession>
<reference evidence="2" key="1">
    <citation type="journal article" date="2021" name="IMA Fungus">
        <title>Genomic characterization of three marine fungi, including Emericellopsis atlantica sp. nov. with signatures of a generalist lifestyle and marine biomass degradation.</title>
        <authorList>
            <person name="Hagestad O.C."/>
            <person name="Hou L."/>
            <person name="Andersen J.H."/>
            <person name="Hansen E.H."/>
            <person name="Altermark B."/>
            <person name="Li C."/>
            <person name="Kuhnert E."/>
            <person name="Cox R.J."/>
            <person name="Crous P.W."/>
            <person name="Spatafora J.W."/>
            <person name="Lail K."/>
            <person name="Amirebrahimi M."/>
            <person name="Lipzen A."/>
            <person name="Pangilinan J."/>
            <person name="Andreopoulos W."/>
            <person name="Hayes R.D."/>
            <person name="Ng V."/>
            <person name="Grigoriev I.V."/>
            <person name="Jackson S.A."/>
            <person name="Sutton T.D.S."/>
            <person name="Dobson A.D.W."/>
            <person name="Rama T."/>
        </authorList>
    </citation>
    <scope>NUCLEOTIDE SEQUENCE</scope>
    <source>
        <strain evidence="2">TRa3180A</strain>
    </source>
</reference>
<dbReference type="Proteomes" id="UP000887226">
    <property type="component" value="Unassembled WGS sequence"/>
</dbReference>
<keyword evidence="3" id="KW-1185">Reference proteome</keyword>
<dbReference type="EMBL" id="MU254238">
    <property type="protein sequence ID" value="KAG9241281.1"/>
    <property type="molecule type" value="Genomic_DNA"/>
</dbReference>
<gene>
    <name evidence="2" type="ORF">BJ878DRAFT_545403</name>
</gene>
<sequence>MPCSTNNNHTTSRIEQLDDHGLAQLFRHHLAIYGAADAYITQSSDAELASLMRQKLVLDDDTDTNGNANIGQQHGMVSQNQEGILEESYVSPQRRLELETRLRLSSELLAGVEREWDSKCTVADGIHWRYQEAKGSRSEAREDASEDVRRVYDAGEPYSLVELRRLSEDEVDALLQLRNLTAEKNRLKEQWEGMEFDAKMLGQKYARFEIELNCLKSNLGFS</sequence>
<protein>
    <submittedName>
        <fullName evidence="2">Uncharacterized protein</fullName>
    </submittedName>
</protein>
<keyword evidence="1" id="KW-0175">Coiled coil</keyword>
<evidence type="ECO:0000256" key="1">
    <source>
        <dbReference type="SAM" id="Coils"/>
    </source>
</evidence>
<feature type="coiled-coil region" evidence="1">
    <location>
        <begin position="163"/>
        <end position="190"/>
    </location>
</feature>
<evidence type="ECO:0000313" key="3">
    <source>
        <dbReference type="Proteomes" id="UP000887226"/>
    </source>
</evidence>
<dbReference type="AlphaFoldDB" id="A0A9P7YWZ7"/>
<organism evidence="2 3">
    <name type="scientific">Calycina marina</name>
    <dbReference type="NCBI Taxonomy" id="1763456"/>
    <lineage>
        <taxon>Eukaryota</taxon>
        <taxon>Fungi</taxon>
        <taxon>Dikarya</taxon>
        <taxon>Ascomycota</taxon>
        <taxon>Pezizomycotina</taxon>
        <taxon>Leotiomycetes</taxon>
        <taxon>Helotiales</taxon>
        <taxon>Pezizellaceae</taxon>
        <taxon>Calycina</taxon>
    </lineage>
</organism>
<comment type="caution">
    <text evidence="2">The sequence shown here is derived from an EMBL/GenBank/DDBJ whole genome shotgun (WGS) entry which is preliminary data.</text>
</comment>